<sequence length="60" mass="6831">MTKRLYVHRVFTGRFEDNPIQNVRGAKTNLSDFNMGMVVSDEARAMYNGGKAGLTYWSPM</sequence>
<dbReference type="AlphaFoldDB" id="A0AAW0KIR5"/>
<name>A0AAW0KIR5_QUESU</name>
<evidence type="ECO:0000313" key="1">
    <source>
        <dbReference type="EMBL" id="KAK7838538.1"/>
    </source>
</evidence>
<accession>A0AAW0KIR5</accession>
<proteinExistence type="predicted"/>
<keyword evidence="2" id="KW-1185">Reference proteome</keyword>
<dbReference type="EMBL" id="PKMF04000305">
    <property type="protein sequence ID" value="KAK7838538.1"/>
    <property type="molecule type" value="Genomic_DNA"/>
</dbReference>
<dbReference type="Proteomes" id="UP000237347">
    <property type="component" value="Unassembled WGS sequence"/>
</dbReference>
<evidence type="ECO:0000313" key="2">
    <source>
        <dbReference type="Proteomes" id="UP000237347"/>
    </source>
</evidence>
<reference evidence="1 2" key="1">
    <citation type="journal article" date="2018" name="Sci. Data">
        <title>The draft genome sequence of cork oak.</title>
        <authorList>
            <person name="Ramos A.M."/>
            <person name="Usie A."/>
            <person name="Barbosa P."/>
            <person name="Barros P.M."/>
            <person name="Capote T."/>
            <person name="Chaves I."/>
            <person name="Simoes F."/>
            <person name="Abreu I."/>
            <person name="Carrasquinho I."/>
            <person name="Faro C."/>
            <person name="Guimaraes J.B."/>
            <person name="Mendonca D."/>
            <person name="Nobrega F."/>
            <person name="Rodrigues L."/>
            <person name="Saibo N.J.M."/>
            <person name="Varela M.C."/>
            <person name="Egas C."/>
            <person name="Matos J."/>
            <person name="Miguel C.M."/>
            <person name="Oliveira M.M."/>
            <person name="Ricardo C.P."/>
            <person name="Goncalves S."/>
        </authorList>
    </citation>
    <scope>NUCLEOTIDE SEQUENCE [LARGE SCALE GENOMIC DNA]</scope>
    <source>
        <strain evidence="2">cv. HL8</strain>
    </source>
</reference>
<gene>
    <name evidence="1" type="primary">BXL1_0</name>
    <name evidence="1" type="ORF">CFP56_019572</name>
</gene>
<comment type="caution">
    <text evidence="1">The sequence shown here is derived from an EMBL/GenBank/DDBJ whole genome shotgun (WGS) entry which is preliminary data.</text>
</comment>
<organism evidence="1 2">
    <name type="scientific">Quercus suber</name>
    <name type="common">Cork oak</name>
    <dbReference type="NCBI Taxonomy" id="58331"/>
    <lineage>
        <taxon>Eukaryota</taxon>
        <taxon>Viridiplantae</taxon>
        <taxon>Streptophyta</taxon>
        <taxon>Embryophyta</taxon>
        <taxon>Tracheophyta</taxon>
        <taxon>Spermatophyta</taxon>
        <taxon>Magnoliopsida</taxon>
        <taxon>eudicotyledons</taxon>
        <taxon>Gunneridae</taxon>
        <taxon>Pentapetalae</taxon>
        <taxon>rosids</taxon>
        <taxon>fabids</taxon>
        <taxon>Fagales</taxon>
        <taxon>Fagaceae</taxon>
        <taxon>Quercus</taxon>
    </lineage>
</organism>
<protein>
    <submittedName>
        <fullName evidence="1">Beta-d-xylosidase 1</fullName>
    </submittedName>
</protein>